<dbReference type="AlphaFoldDB" id="A0AA40CQF3"/>
<sequence length="77" mass="8289">MEWVSVGSRVPMNCVSCFRARLVSLGILGSGSMVLGWGIVARESAFVGEVNVRERKGGLEDGVDVIQQVQERNLVPG</sequence>
<evidence type="ECO:0000313" key="1">
    <source>
        <dbReference type="EMBL" id="KAK0645484.1"/>
    </source>
</evidence>
<accession>A0AA40CQF3</accession>
<reference evidence="1" key="1">
    <citation type="submission" date="2023-06" db="EMBL/GenBank/DDBJ databases">
        <title>Genome-scale phylogeny and comparative genomics of the fungal order Sordariales.</title>
        <authorList>
            <consortium name="Lawrence Berkeley National Laboratory"/>
            <person name="Hensen N."/>
            <person name="Bonometti L."/>
            <person name="Westerberg I."/>
            <person name="Brannstrom I.O."/>
            <person name="Guillou S."/>
            <person name="Cros-Aarteil S."/>
            <person name="Calhoun S."/>
            <person name="Haridas S."/>
            <person name="Kuo A."/>
            <person name="Mondo S."/>
            <person name="Pangilinan J."/>
            <person name="Riley R."/>
            <person name="Labutti K."/>
            <person name="Andreopoulos B."/>
            <person name="Lipzen A."/>
            <person name="Chen C."/>
            <person name="Yanf M."/>
            <person name="Daum C."/>
            <person name="Ng V."/>
            <person name="Clum A."/>
            <person name="Steindorff A."/>
            <person name="Ohm R."/>
            <person name="Martin F."/>
            <person name="Silar P."/>
            <person name="Natvig D."/>
            <person name="Lalanne C."/>
            <person name="Gautier V."/>
            <person name="Ament-Velasquez S.L."/>
            <person name="Kruys A."/>
            <person name="Hutchinson M.I."/>
            <person name="Powell A.J."/>
            <person name="Barry K."/>
            <person name="Miller A.N."/>
            <person name="Grigoriev I.V."/>
            <person name="Debuchy R."/>
            <person name="Gladieux P."/>
            <person name="Thoren M.H."/>
            <person name="Johannesson H."/>
        </authorList>
    </citation>
    <scope>NUCLEOTIDE SEQUENCE</scope>
    <source>
        <strain evidence="1">SMH2532-1</strain>
    </source>
</reference>
<keyword evidence="2" id="KW-1185">Reference proteome</keyword>
<proteinExistence type="predicted"/>
<dbReference type="EMBL" id="JAULSV010000004">
    <property type="protein sequence ID" value="KAK0645484.1"/>
    <property type="molecule type" value="Genomic_DNA"/>
</dbReference>
<gene>
    <name evidence="1" type="ORF">B0T16DRAFT_411248</name>
</gene>
<protein>
    <submittedName>
        <fullName evidence="1">Uncharacterized protein</fullName>
    </submittedName>
</protein>
<name>A0AA40CQF3_9PEZI</name>
<evidence type="ECO:0000313" key="2">
    <source>
        <dbReference type="Proteomes" id="UP001174936"/>
    </source>
</evidence>
<comment type="caution">
    <text evidence="1">The sequence shown here is derived from an EMBL/GenBank/DDBJ whole genome shotgun (WGS) entry which is preliminary data.</text>
</comment>
<dbReference type="Proteomes" id="UP001174936">
    <property type="component" value="Unassembled WGS sequence"/>
</dbReference>
<organism evidence="1 2">
    <name type="scientific">Cercophora newfieldiana</name>
    <dbReference type="NCBI Taxonomy" id="92897"/>
    <lineage>
        <taxon>Eukaryota</taxon>
        <taxon>Fungi</taxon>
        <taxon>Dikarya</taxon>
        <taxon>Ascomycota</taxon>
        <taxon>Pezizomycotina</taxon>
        <taxon>Sordariomycetes</taxon>
        <taxon>Sordariomycetidae</taxon>
        <taxon>Sordariales</taxon>
        <taxon>Lasiosphaeriaceae</taxon>
        <taxon>Cercophora</taxon>
    </lineage>
</organism>